<feature type="domain" description="PD-(D/E)XK endonuclease-like" evidence="1">
    <location>
        <begin position="49"/>
        <end position="269"/>
    </location>
</feature>
<proteinExistence type="predicted"/>
<dbReference type="Pfam" id="PF12705">
    <property type="entry name" value="PDDEXK_1"/>
    <property type="match status" value="1"/>
</dbReference>
<protein>
    <submittedName>
        <fullName evidence="2">Putative PD-(D/E)XK nuclease superfamily protein</fullName>
    </submittedName>
</protein>
<dbReference type="InterPro" id="IPR038726">
    <property type="entry name" value="PDDEXK_AddAB-type"/>
</dbReference>
<dbReference type="EMBL" id="MT143888">
    <property type="protein sequence ID" value="QJA43506.1"/>
    <property type="molecule type" value="Genomic_DNA"/>
</dbReference>
<dbReference type="InterPro" id="IPR011604">
    <property type="entry name" value="PDDEXK-like_dom_sf"/>
</dbReference>
<dbReference type="AlphaFoldDB" id="A0A6H1Z6K8"/>
<dbReference type="Gene3D" id="3.90.320.10">
    <property type="match status" value="1"/>
</dbReference>
<evidence type="ECO:0000313" key="2">
    <source>
        <dbReference type="EMBL" id="QJA43506.1"/>
    </source>
</evidence>
<accession>A0A6H1Z6K8</accession>
<sequence>MHTQGIPKMRGGGVMARGVLCRVPVAQEIEILEGVQTDIARAITLKLRPSELDRAIACPASLYPREDEILIRSESGDAAAVGSAVHAVLAHVARERLTQLPDVEPFAIAEDVPDKEEEIRILSHIGLKWMNEHPATDAAVETLLRATLGEIELRGTADRITWVQQASGRWTCYIDDYKTGQKSDAGLARQQMTAYGYLAFDSALDRISPDTLFIIRLPWLRDQEVSVLMFTPAELVEWAQDLPRRVAWDGQTYTPGDACRWCPRVAECPGRARLYRASIEALSDTTELVPYEGQLPADPTAWGRAIQQARLLKGLIDDFLKASVTAVEVAGGEVALPTGQKIILKSRAGSASLDPATTIQRLRAMWGLSDEELVQFVSVKKTGVEKFIGAHAERGEKGKLIEATLAQFEEDGILKRGAPARWVDIVSSEEA</sequence>
<evidence type="ECO:0000259" key="1">
    <source>
        <dbReference type="Pfam" id="PF12705"/>
    </source>
</evidence>
<gene>
    <name evidence="2" type="ORF">MM171B00216_0006</name>
</gene>
<name>A0A6H1Z6K8_9ZZZZ</name>
<organism evidence="2">
    <name type="scientific">viral metagenome</name>
    <dbReference type="NCBI Taxonomy" id="1070528"/>
    <lineage>
        <taxon>unclassified sequences</taxon>
        <taxon>metagenomes</taxon>
        <taxon>organismal metagenomes</taxon>
    </lineage>
</organism>
<reference evidence="2" key="1">
    <citation type="submission" date="2020-03" db="EMBL/GenBank/DDBJ databases">
        <title>The deep terrestrial virosphere.</title>
        <authorList>
            <person name="Holmfeldt K."/>
            <person name="Nilsson E."/>
            <person name="Simone D."/>
            <person name="Lopez-Fernandez M."/>
            <person name="Wu X."/>
            <person name="de Brujin I."/>
            <person name="Lundin D."/>
            <person name="Andersson A."/>
            <person name="Bertilsson S."/>
            <person name="Dopson M."/>
        </authorList>
    </citation>
    <scope>NUCLEOTIDE SEQUENCE</scope>
    <source>
        <strain evidence="2">MM171B00216</strain>
    </source>
</reference>